<organism evidence="1 2">
    <name type="scientific">Pasteurella testudinis DSM 23072</name>
    <dbReference type="NCBI Taxonomy" id="1122938"/>
    <lineage>
        <taxon>Bacteria</taxon>
        <taxon>Pseudomonadati</taxon>
        <taxon>Pseudomonadota</taxon>
        <taxon>Gammaproteobacteria</taxon>
        <taxon>Pasteurellales</taxon>
        <taxon>Pasteurellaceae</taxon>
        <taxon>Pasteurella</taxon>
    </lineage>
</organism>
<name>A0A1W1V209_9PAST</name>
<protein>
    <recommendedName>
        <fullName evidence="3">Phage antirepressor protein</fullName>
    </recommendedName>
</protein>
<dbReference type="EMBL" id="FWWV01000028">
    <property type="protein sequence ID" value="SMB87054.1"/>
    <property type="molecule type" value="Genomic_DNA"/>
</dbReference>
<accession>A0A1W1V209</accession>
<dbReference type="AlphaFoldDB" id="A0A1W1V209"/>
<gene>
    <name evidence="1" type="ORF">SAMN05660772_02647</name>
</gene>
<reference evidence="2" key="1">
    <citation type="submission" date="2017-04" db="EMBL/GenBank/DDBJ databases">
        <authorList>
            <person name="Varghese N."/>
            <person name="Submissions S."/>
        </authorList>
    </citation>
    <scope>NUCLEOTIDE SEQUENCE [LARGE SCALE GENOMIC DNA]</scope>
    <source>
        <strain evidence="2">DSM 23072</strain>
    </source>
</reference>
<dbReference type="STRING" id="1122938.SAMN05660772_02647"/>
<evidence type="ECO:0008006" key="3">
    <source>
        <dbReference type="Google" id="ProtNLM"/>
    </source>
</evidence>
<dbReference type="RefSeq" id="WP_244165631.1">
    <property type="nucleotide sequence ID" value="NZ_FWWV01000028.1"/>
</dbReference>
<evidence type="ECO:0000313" key="2">
    <source>
        <dbReference type="Proteomes" id="UP000192408"/>
    </source>
</evidence>
<evidence type="ECO:0000313" key="1">
    <source>
        <dbReference type="EMBL" id="SMB87054.1"/>
    </source>
</evidence>
<sequence length="74" mass="8818">MNEIKLYENKEIRSVWDNEKEEWHFSVVDVVGILTESLNPAAYWRKFKQRLKEEGNESVTNCHALKMKTSVRYA</sequence>
<proteinExistence type="predicted"/>
<keyword evidence="2" id="KW-1185">Reference proteome</keyword>
<dbReference type="Proteomes" id="UP000192408">
    <property type="component" value="Unassembled WGS sequence"/>
</dbReference>